<dbReference type="Proteomes" id="UP000034006">
    <property type="component" value="Unassembled WGS sequence"/>
</dbReference>
<dbReference type="Gene3D" id="6.10.250.3150">
    <property type="match status" value="1"/>
</dbReference>
<accession>A0A0G1I070</accession>
<dbReference type="Gene3D" id="2.70.70.10">
    <property type="entry name" value="Glucose Permease (Domain IIA)"/>
    <property type="match status" value="1"/>
</dbReference>
<dbReference type="EMBL" id="LCIH01000003">
    <property type="protein sequence ID" value="KKT52203.1"/>
    <property type="molecule type" value="Genomic_DNA"/>
</dbReference>
<evidence type="ECO:0000256" key="1">
    <source>
        <dbReference type="SAM" id="Coils"/>
    </source>
</evidence>
<reference evidence="2 3" key="1">
    <citation type="journal article" date="2015" name="Nature">
        <title>rRNA introns, odd ribosomes, and small enigmatic genomes across a large radiation of phyla.</title>
        <authorList>
            <person name="Brown C.T."/>
            <person name="Hug L.A."/>
            <person name="Thomas B.C."/>
            <person name="Sharon I."/>
            <person name="Castelle C.J."/>
            <person name="Singh A."/>
            <person name="Wilkins M.J."/>
            <person name="Williams K.H."/>
            <person name="Banfield J.F."/>
        </authorList>
    </citation>
    <scope>NUCLEOTIDE SEQUENCE [LARGE SCALE GENOMIC DNA]</scope>
</reference>
<dbReference type="AlphaFoldDB" id="A0A0G1I070"/>
<organism evidence="2 3">
    <name type="scientific">Candidatus Collierbacteria bacterium GW2011_GWB2_44_22</name>
    <dbReference type="NCBI Taxonomy" id="1618387"/>
    <lineage>
        <taxon>Bacteria</taxon>
        <taxon>Candidatus Collieribacteriota</taxon>
    </lineage>
</organism>
<evidence type="ECO:0000313" key="2">
    <source>
        <dbReference type="EMBL" id="KKT52203.1"/>
    </source>
</evidence>
<feature type="coiled-coil region" evidence="1">
    <location>
        <begin position="50"/>
        <end position="91"/>
    </location>
</feature>
<evidence type="ECO:0008006" key="4">
    <source>
        <dbReference type="Google" id="ProtNLM"/>
    </source>
</evidence>
<sequence length="392" mass="43791">MKAFLVIAFISITVYLSFTWSVVAYDCIDTHQGMSVEEYQGIERACQDILNSTKNQISTLKQAIASVNAKINLAQAQINQTISQISSLEKDITVLSGVLDTVKQSMSELTKIYLARVKESYRRSRVTSIDLIFSSGSMGDYLTKFKYLNSLKAKDQLILTELENSRKDYDLRKQTKVTKQQEIEKLKAKMEAQKKTLSSQQQEKQSLLVMTQNDEKKYQSLLAKVRAELEAIESIIAGKGSESLVRDVSANEKIANVISGSSACSTGGHLHFEVVKDGSHQSPAGFLKPKDNLLWDNSPDGPISLTGSWEWPLDDQIRITQGYGHTAFSRRYVGDVHTGIDMVNTSNYSVKAVRKGQLYRGSIPCGGGTLKYVHVKHADDSNDTFYLHVNYF</sequence>
<comment type="caution">
    <text evidence="2">The sequence shown here is derived from an EMBL/GenBank/DDBJ whole genome shotgun (WGS) entry which is preliminary data.</text>
</comment>
<protein>
    <recommendedName>
        <fullName evidence="4">Peptidase, M23 family</fullName>
    </recommendedName>
</protein>
<keyword evidence="1" id="KW-0175">Coiled coil</keyword>
<name>A0A0G1I070_9BACT</name>
<proteinExistence type="predicted"/>
<dbReference type="InterPro" id="IPR011055">
    <property type="entry name" value="Dup_hybrid_motif"/>
</dbReference>
<dbReference type="STRING" id="1618387.UW44_C0003G0046"/>
<evidence type="ECO:0000313" key="3">
    <source>
        <dbReference type="Proteomes" id="UP000034006"/>
    </source>
</evidence>
<feature type="coiled-coil region" evidence="1">
    <location>
        <begin position="176"/>
        <end position="203"/>
    </location>
</feature>
<gene>
    <name evidence="2" type="ORF">UW44_C0003G0046</name>
</gene>
<dbReference type="SUPFAM" id="SSF51261">
    <property type="entry name" value="Duplicated hybrid motif"/>
    <property type="match status" value="2"/>
</dbReference>